<accession>A0A2P4QPM2</accession>
<comment type="caution">
    <text evidence="1">The sequence shown here is derived from an EMBL/GenBank/DDBJ whole genome shotgun (WGS) entry which is preliminary data.</text>
</comment>
<dbReference type="Proteomes" id="UP000018888">
    <property type="component" value="Unassembled WGS sequence"/>
</dbReference>
<organism evidence="1 2">
    <name type="scientific">Rhizophagus irregularis (strain DAOM 181602 / DAOM 197198 / MUCL 43194)</name>
    <name type="common">Arbuscular mycorrhizal fungus</name>
    <name type="synonym">Glomus intraradices</name>
    <dbReference type="NCBI Taxonomy" id="747089"/>
    <lineage>
        <taxon>Eukaryota</taxon>
        <taxon>Fungi</taxon>
        <taxon>Fungi incertae sedis</taxon>
        <taxon>Mucoromycota</taxon>
        <taxon>Glomeromycotina</taxon>
        <taxon>Glomeromycetes</taxon>
        <taxon>Glomerales</taxon>
        <taxon>Glomeraceae</taxon>
        <taxon>Rhizophagus</taxon>
    </lineage>
</organism>
<protein>
    <submittedName>
        <fullName evidence="1">Uncharacterized protein</fullName>
    </submittedName>
</protein>
<sequence>MFGATINLRDIKKRCSWKTVKTLDDKEIGEQDFILVKKYIKRYGGQDEIIGKDGKFIKLQCGNLIVQDNALPLSEDKQFEDALMSPKLKQDDFDGT</sequence>
<proteinExistence type="predicted"/>
<dbReference type="AlphaFoldDB" id="A0A2P4QPM2"/>
<reference evidence="1 2" key="1">
    <citation type="journal article" date="2013" name="Proc. Natl. Acad. Sci. U.S.A.">
        <title>Genome of an arbuscular mycorrhizal fungus provides insight into the oldest plant symbiosis.</title>
        <authorList>
            <person name="Tisserant E."/>
            <person name="Malbreil M."/>
            <person name="Kuo A."/>
            <person name="Kohler A."/>
            <person name="Symeonidi A."/>
            <person name="Balestrini R."/>
            <person name="Charron P."/>
            <person name="Duensing N."/>
            <person name="Frei Dit Frey N."/>
            <person name="Gianinazzi-Pearson V."/>
            <person name="Gilbert L.B."/>
            <person name="Handa Y."/>
            <person name="Herr J.R."/>
            <person name="Hijri M."/>
            <person name="Koul R."/>
            <person name="Kawaguchi M."/>
            <person name="Krajinski F."/>
            <person name="Lammers P.J."/>
            <person name="Masclaux F.G."/>
            <person name="Murat C."/>
            <person name="Morin E."/>
            <person name="Ndikumana S."/>
            <person name="Pagni M."/>
            <person name="Petitpierre D."/>
            <person name="Requena N."/>
            <person name="Rosikiewicz P."/>
            <person name="Riley R."/>
            <person name="Saito K."/>
            <person name="San Clemente H."/>
            <person name="Shapiro H."/>
            <person name="van Tuinen D."/>
            <person name="Becard G."/>
            <person name="Bonfante P."/>
            <person name="Paszkowski U."/>
            <person name="Shachar-Hill Y.Y."/>
            <person name="Tuskan G.A."/>
            <person name="Young P.W."/>
            <person name="Sanders I.R."/>
            <person name="Henrissat B."/>
            <person name="Rensing S.A."/>
            <person name="Grigoriev I.V."/>
            <person name="Corradi N."/>
            <person name="Roux C."/>
            <person name="Martin F."/>
        </authorList>
    </citation>
    <scope>NUCLEOTIDE SEQUENCE [LARGE SCALE GENOMIC DNA]</scope>
    <source>
        <strain evidence="1 2">DAOM 197198</strain>
    </source>
</reference>
<dbReference type="EMBL" id="AUPC02000024">
    <property type="protein sequence ID" value="POG79586.1"/>
    <property type="molecule type" value="Genomic_DNA"/>
</dbReference>
<gene>
    <name evidence="1" type="ORF">GLOIN_2v1765534</name>
</gene>
<reference evidence="1 2" key="2">
    <citation type="journal article" date="2018" name="New Phytol.">
        <title>High intraspecific genome diversity in the model arbuscular mycorrhizal symbiont Rhizophagus irregularis.</title>
        <authorList>
            <person name="Chen E.C.H."/>
            <person name="Morin E."/>
            <person name="Beaudet D."/>
            <person name="Noel J."/>
            <person name="Yildirir G."/>
            <person name="Ndikumana S."/>
            <person name="Charron P."/>
            <person name="St-Onge C."/>
            <person name="Giorgi J."/>
            <person name="Kruger M."/>
            <person name="Marton T."/>
            <person name="Ropars J."/>
            <person name="Grigoriev I.V."/>
            <person name="Hainaut M."/>
            <person name="Henrissat B."/>
            <person name="Roux C."/>
            <person name="Martin F."/>
            <person name="Corradi N."/>
        </authorList>
    </citation>
    <scope>NUCLEOTIDE SEQUENCE [LARGE SCALE GENOMIC DNA]</scope>
    <source>
        <strain evidence="1 2">DAOM 197198</strain>
    </source>
</reference>
<dbReference type="VEuPathDB" id="FungiDB:RhiirFUN_003268"/>
<evidence type="ECO:0000313" key="1">
    <source>
        <dbReference type="EMBL" id="POG79586.1"/>
    </source>
</evidence>
<keyword evidence="2" id="KW-1185">Reference proteome</keyword>
<name>A0A2P4QPM2_RHIID</name>
<evidence type="ECO:0000313" key="2">
    <source>
        <dbReference type="Proteomes" id="UP000018888"/>
    </source>
</evidence>